<name>A0AA38H7I5_9TREE</name>
<feature type="region of interest" description="Disordered" evidence="1">
    <location>
        <begin position="164"/>
        <end position="207"/>
    </location>
</feature>
<dbReference type="Proteomes" id="UP001164286">
    <property type="component" value="Unassembled WGS sequence"/>
</dbReference>
<protein>
    <submittedName>
        <fullName evidence="2">Uncharacterized protein</fullName>
    </submittedName>
</protein>
<sequence>MGMGLRAMRTGGTRLKEVDGVTETGVMDARVKGAREGSRRSGDRIGTAEMRIERRESRLTTALIYLSITPLFSRLMPHLTTGSTVISPVGPGANHRTSISTGHPSTTSTSTVITVRLRIVRLGMMTARTCTSTTIISDTGTDTAVRTRSKASCLITSISQHPYHHQHPEYEHQQQQQHQHQHQHPISAGSRRNPDGYGGKQPFPVQADGAQSVQPLMHQQHMGMGMGSMGMGMAAPGPGPGPGFDDGASAAGTAMTFMDGQMGGRVSQYGLPKYAHNPKVDYRRFCVQRGNADVFID</sequence>
<gene>
    <name evidence="2" type="ORF">MKK02DRAFT_43875</name>
</gene>
<dbReference type="RefSeq" id="XP_052944972.1">
    <property type="nucleotide sequence ID" value="XM_053092653.1"/>
</dbReference>
<organism evidence="2 3">
    <name type="scientific">Dioszegia hungarica</name>
    <dbReference type="NCBI Taxonomy" id="4972"/>
    <lineage>
        <taxon>Eukaryota</taxon>
        <taxon>Fungi</taxon>
        <taxon>Dikarya</taxon>
        <taxon>Basidiomycota</taxon>
        <taxon>Agaricomycotina</taxon>
        <taxon>Tremellomycetes</taxon>
        <taxon>Tremellales</taxon>
        <taxon>Bulleribasidiaceae</taxon>
        <taxon>Dioszegia</taxon>
    </lineage>
</organism>
<reference evidence="2" key="1">
    <citation type="journal article" date="2022" name="G3 (Bethesda)">
        <title>High quality genome of the basidiomycete yeast Dioszegia hungarica PDD-24b-2 isolated from cloud water.</title>
        <authorList>
            <person name="Jarrige D."/>
            <person name="Haridas S."/>
            <person name="Bleykasten-Grosshans C."/>
            <person name="Joly M."/>
            <person name="Nadalig T."/>
            <person name="Sancelme M."/>
            <person name="Vuilleumier S."/>
            <person name="Grigoriev I.V."/>
            <person name="Amato P."/>
            <person name="Bringel F."/>
        </authorList>
    </citation>
    <scope>NUCLEOTIDE SEQUENCE</scope>
    <source>
        <strain evidence="2">PDD-24b-2</strain>
    </source>
</reference>
<evidence type="ECO:0000313" key="3">
    <source>
        <dbReference type="Proteomes" id="UP001164286"/>
    </source>
</evidence>
<proteinExistence type="predicted"/>
<accession>A0AA38H7I5</accession>
<comment type="caution">
    <text evidence="2">The sequence shown here is derived from an EMBL/GenBank/DDBJ whole genome shotgun (WGS) entry which is preliminary data.</text>
</comment>
<evidence type="ECO:0000313" key="2">
    <source>
        <dbReference type="EMBL" id="KAI9635195.1"/>
    </source>
</evidence>
<dbReference type="AlphaFoldDB" id="A0AA38H7I5"/>
<dbReference type="GeneID" id="77731858"/>
<evidence type="ECO:0000256" key="1">
    <source>
        <dbReference type="SAM" id="MobiDB-lite"/>
    </source>
</evidence>
<keyword evidence="3" id="KW-1185">Reference proteome</keyword>
<dbReference type="EMBL" id="JAKWFO010000005">
    <property type="protein sequence ID" value="KAI9635195.1"/>
    <property type="molecule type" value="Genomic_DNA"/>
</dbReference>